<dbReference type="OrthoDB" id="551431at2759"/>
<dbReference type="STRING" id="38654.A0A1U7R8G5"/>
<evidence type="ECO:0000313" key="4">
    <source>
        <dbReference type="RefSeq" id="XP_006015339.1"/>
    </source>
</evidence>
<dbReference type="GO" id="GO:0005737">
    <property type="term" value="C:cytoplasm"/>
    <property type="evidence" value="ECO:0007669"/>
    <property type="project" value="TreeGrafter"/>
</dbReference>
<dbReference type="PANTHER" id="PTHR28626">
    <property type="entry name" value="SRR1-LIKE PROTEIN"/>
    <property type="match status" value="1"/>
</dbReference>
<dbReference type="KEGG" id="asn:102379151"/>
<dbReference type="eggNOG" id="KOG3131">
    <property type="taxonomic scope" value="Eukaryota"/>
</dbReference>
<sequence length="247" mass="27885">MPPRSHQRCLLPNEAWPPLMFFRVAAVSQANKRRRAGGLRLRPGALALPAKAPIPIPAALLPARREDPARHVPRERCRVFDPVFSALDVAVLAELGLAVVSENEEGKHPVGDGTTLFYMIHCGKALYNNLLWSNWSVAALSKIIIVGNSFRGIEERLPSRILERDYSYIAKVLKGTEEIPLPTHPQYADVFNDTSVHWFPLAKLKELPCDTWLFQEEPTYQECEDLEIIRKQDKGSILRSTQNEVES</sequence>
<dbReference type="GeneID" id="102379151"/>
<dbReference type="InterPro" id="IPR040044">
    <property type="entry name" value="SRR1L"/>
</dbReference>
<evidence type="ECO:0000256" key="1">
    <source>
        <dbReference type="ARBA" id="ARBA00009856"/>
    </source>
</evidence>
<dbReference type="InParanoid" id="A0A1U7R8G5"/>
<evidence type="ECO:0000313" key="3">
    <source>
        <dbReference type="Proteomes" id="UP000189705"/>
    </source>
</evidence>
<accession>A0A1U7R8G5</accession>
<dbReference type="CTD" id="402055"/>
<name>A0A1U7R8G5_ALLSI</name>
<protein>
    <submittedName>
        <fullName evidence="4">SRR1-like protein</fullName>
    </submittedName>
</protein>
<evidence type="ECO:0000259" key="2">
    <source>
        <dbReference type="Pfam" id="PF07985"/>
    </source>
</evidence>
<gene>
    <name evidence="4" type="primary">SRRD</name>
</gene>
<keyword evidence="3" id="KW-1185">Reference proteome</keyword>
<dbReference type="InterPro" id="IPR012942">
    <property type="entry name" value="SRR1-like"/>
</dbReference>
<feature type="domain" description="SRR1-like" evidence="2">
    <location>
        <begin position="74"/>
        <end position="198"/>
    </location>
</feature>
<dbReference type="PANTHER" id="PTHR28626:SF3">
    <property type="entry name" value="SRR1-LIKE PROTEIN"/>
    <property type="match status" value="1"/>
</dbReference>
<dbReference type="AlphaFoldDB" id="A0A1U7R8G5"/>
<organism evidence="3 4">
    <name type="scientific">Alligator sinensis</name>
    <name type="common">Chinese alligator</name>
    <dbReference type="NCBI Taxonomy" id="38654"/>
    <lineage>
        <taxon>Eukaryota</taxon>
        <taxon>Metazoa</taxon>
        <taxon>Chordata</taxon>
        <taxon>Craniata</taxon>
        <taxon>Vertebrata</taxon>
        <taxon>Euteleostomi</taxon>
        <taxon>Archelosauria</taxon>
        <taxon>Archosauria</taxon>
        <taxon>Crocodylia</taxon>
        <taxon>Alligatoridae</taxon>
        <taxon>Alligatorinae</taxon>
        <taxon>Alligator</taxon>
    </lineage>
</organism>
<comment type="similarity">
    <text evidence="1">Belongs to the SRR1 family.</text>
</comment>
<reference evidence="4" key="1">
    <citation type="submission" date="2025-08" db="UniProtKB">
        <authorList>
            <consortium name="RefSeq"/>
        </authorList>
    </citation>
    <scope>IDENTIFICATION</scope>
</reference>
<dbReference type="GO" id="GO:0005634">
    <property type="term" value="C:nucleus"/>
    <property type="evidence" value="ECO:0007669"/>
    <property type="project" value="TreeGrafter"/>
</dbReference>
<dbReference type="Pfam" id="PF07985">
    <property type="entry name" value="SRR1"/>
    <property type="match status" value="1"/>
</dbReference>
<dbReference type="Proteomes" id="UP000189705">
    <property type="component" value="Unplaced"/>
</dbReference>
<proteinExistence type="inferred from homology"/>
<dbReference type="RefSeq" id="XP_006015339.1">
    <property type="nucleotide sequence ID" value="XM_006015277.3"/>
</dbReference>